<organism evidence="1">
    <name type="scientific">bioreactor metagenome</name>
    <dbReference type="NCBI Taxonomy" id="1076179"/>
    <lineage>
        <taxon>unclassified sequences</taxon>
        <taxon>metagenomes</taxon>
        <taxon>ecological metagenomes</taxon>
    </lineage>
</organism>
<proteinExistence type="predicted"/>
<sequence>MQVKQEVTVLKELFHTEKGISVYPESMAIQMLVL</sequence>
<protein>
    <submittedName>
        <fullName evidence="1">Uncharacterized protein</fullName>
    </submittedName>
</protein>
<dbReference type="EMBL" id="VSSQ01131465">
    <property type="protein sequence ID" value="MPN58591.1"/>
    <property type="molecule type" value="Genomic_DNA"/>
</dbReference>
<reference evidence="1" key="1">
    <citation type="submission" date="2019-08" db="EMBL/GenBank/DDBJ databases">
        <authorList>
            <person name="Kucharzyk K."/>
            <person name="Murdoch R.W."/>
            <person name="Higgins S."/>
            <person name="Loffler F."/>
        </authorList>
    </citation>
    <scope>NUCLEOTIDE SEQUENCE</scope>
</reference>
<name>A0A645J4M1_9ZZZZ</name>
<dbReference type="AlphaFoldDB" id="A0A645J4M1"/>
<comment type="caution">
    <text evidence="1">The sequence shown here is derived from an EMBL/GenBank/DDBJ whole genome shotgun (WGS) entry which is preliminary data.</text>
</comment>
<evidence type="ECO:0000313" key="1">
    <source>
        <dbReference type="EMBL" id="MPN58591.1"/>
    </source>
</evidence>
<accession>A0A645J4M1</accession>
<gene>
    <name evidence="1" type="ORF">SDC9_206298</name>
</gene>